<dbReference type="RefSeq" id="WP_266053583.1">
    <property type="nucleotide sequence ID" value="NZ_JAPFQO010000010.1"/>
</dbReference>
<sequence length="106" mass="12165">MPDTPPSFQEFTELGNQLTYSHTGFQSKVLLEREKLKAILFAFEQGQQLKEHKTTQDVLLLILEGECTFDIHQSQRHLKAGEVYRIPANVPHALQALTDFKMVLLK</sequence>
<feature type="domain" description="Cupin type-2" evidence="1">
    <location>
        <begin position="40"/>
        <end position="105"/>
    </location>
</feature>
<dbReference type="Proteomes" id="UP001207228">
    <property type="component" value="Unassembled WGS sequence"/>
</dbReference>
<dbReference type="InterPro" id="IPR013096">
    <property type="entry name" value="Cupin_2"/>
</dbReference>
<dbReference type="PANTHER" id="PTHR37694:SF1">
    <property type="entry name" value="SLR8022 PROTEIN"/>
    <property type="match status" value="1"/>
</dbReference>
<reference evidence="2 3" key="1">
    <citation type="submission" date="2022-11" db="EMBL/GenBank/DDBJ databases">
        <title>The characterization of three novel Bacteroidetes species and genomic analysis of their roles in tidal elemental geochemical cycles.</title>
        <authorList>
            <person name="Ma K.-J."/>
        </authorList>
    </citation>
    <scope>NUCLEOTIDE SEQUENCE [LARGE SCALE GENOMIC DNA]</scope>
    <source>
        <strain evidence="2 3">M82</strain>
    </source>
</reference>
<evidence type="ECO:0000259" key="1">
    <source>
        <dbReference type="Pfam" id="PF07883"/>
    </source>
</evidence>
<gene>
    <name evidence="2" type="ORF">OO017_15700</name>
</gene>
<dbReference type="InterPro" id="IPR011051">
    <property type="entry name" value="RmlC_Cupin_sf"/>
</dbReference>
<dbReference type="EMBL" id="JAPFQO010000010">
    <property type="protein sequence ID" value="MCX2741405.1"/>
    <property type="molecule type" value="Genomic_DNA"/>
</dbReference>
<dbReference type="PANTHER" id="PTHR37694">
    <property type="entry name" value="SLR8022 PROTEIN"/>
    <property type="match status" value="1"/>
</dbReference>
<dbReference type="CDD" id="cd02230">
    <property type="entry name" value="cupin_HP0902-like"/>
    <property type="match status" value="1"/>
</dbReference>
<dbReference type="Pfam" id="PF07883">
    <property type="entry name" value="Cupin_2"/>
    <property type="match status" value="1"/>
</dbReference>
<dbReference type="InterPro" id="IPR014710">
    <property type="entry name" value="RmlC-like_jellyroll"/>
</dbReference>
<proteinExistence type="predicted"/>
<name>A0ABT3RIM6_9BACT</name>
<keyword evidence="3" id="KW-1185">Reference proteome</keyword>
<organism evidence="2 3">
    <name type="scientific">Pontibacter anaerobius</name>
    <dbReference type="NCBI Taxonomy" id="2993940"/>
    <lineage>
        <taxon>Bacteria</taxon>
        <taxon>Pseudomonadati</taxon>
        <taxon>Bacteroidota</taxon>
        <taxon>Cytophagia</taxon>
        <taxon>Cytophagales</taxon>
        <taxon>Hymenobacteraceae</taxon>
        <taxon>Pontibacter</taxon>
    </lineage>
</organism>
<evidence type="ECO:0000313" key="2">
    <source>
        <dbReference type="EMBL" id="MCX2741405.1"/>
    </source>
</evidence>
<comment type="caution">
    <text evidence="2">The sequence shown here is derived from an EMBL/GenBank/DDBJ whole genome shotgun (WGS) entry which is preliminary data.</text>
</comment>
<dbReference type="Gene3D" id="2.60.120.10">
    <property type="entry name" value="Jelly Rolls"/>
    <property type="match status" value="1"/>
</dbReference>
<protein>
    <submittedName>
        <fullName evidence="2">Cupin domain-containing protein</fullName>
    </submittedName>
</protein>
<dbReference type="SUPFAM" id="SSF51182">
    <property type="entry name" value="RmlC-like cupins"/>
    <property type="match status" value="1"/>
</dbReference>
<accession>A0ABT3RIM6</accession>
<evidence type="ECO:0000313" key="3">
    <source>
        <dbReference type="Proteomes" id="UP001207228"/>
    </source>
</evidence>